<comment type="caution">
    <text evidence="2">The sequence shown here is derived from an EMBL/GenBank/DDBJ whole genome shotgun (WGS) entry which is preliminary data.</text>
</comment>
<dbReference type="PATRIC" id="fig|1227275.3.peg.192"/>
<evidence type="ECO:0000313" key="3">
    <source>
        <dbReference type="Proteomes" id="UP000016617"/>
    </source>
</evidence>
<dbReference type="InterPro" id="IPR036873">
    <property type="entry name" value="Rhodanese-like_dom_sf"/>
</dbReference>
<evidence type="ECO:0000259" key="1">
    <source>
        <dbReference type="PROSITE" id="PS50206"/>
    </source>
</evidence>
<feature type="domain" description="Rhodanese" evidence="1">
    <location>
        <begin position="2"/>
        <end position="47"/>
    </location>
</feature>
<dbReference type="Pfam" id="PF00581">
    <property type="entry name" value="Rhodanese"/>
    <property type="match status" value="1"/>
</dbReference>
<protein>
    <recommendedName>
        <fullName evidence="1">Rhodanese domain-containing protein</fullName>
    </recommendedName>
</protein>
<dbReference type="EMBL" id="AWVA01000012">
    <property type="protein sequence ID" value="ERJ78831.1"/>
    <property type="molecule type" value="Genomic_DNA"/>
</dbReference>
<reference evidence="2 3" key="1">
    <citation type="submission" date="2013-06" db="EMBL/GenBank/DDBJ databases">
        <authorList>
            <person name="Weinstock G."/>
            <person name="Sodergren E."/>
            <person name="Lobos E.A."/>
            <person name="Fulton L."/>
            <person name="Fulton R."/>
            <person name="Courtney L."/>
            <person name="Fronick C."/>
            <person name="O'Laughlin M."/>
            <person name="Godfrey J."/>
            <person name="Wilson R.M."/>
            <person name="Miner T."/>
            <person name="Farmer C."/>
            <person name="Delehaunty K."/>
            <person name="Cordes M."/>
            <person name="Minx P."/>
            <person name="Tomlinson C."/>
            <person name="Chen J."/>
            <person name="Wollam A."/>
            <person name="Pepin K.H."/>
            <person name="Bhonagiri V."/>
            <person name="Zhang X."/>
            <person name="Warren W."/>
            <person name="Mitreva M."/>
            <person name="Mardis E.R."/>
            <person name="Wilson R.K."/>
        </authorList>
    </citation>
    <scope>NUCLEOTIDE SEQUENCE [LARGE SCALE GENOMIC DNA]</scope>
    <source>
        <strain evidence="2 3">W1703</strain>
    </source>
</reference>
<dbReference type="InterPro" id="IPR001763">
    <property type="entry name" value="Rhodanese-like_dom"/>
</dbReference>
<dbReference type="SUPFAM" id="SSF52821">
    <property type="entry name" value="Rhodanese/Cell cycle control phosphatase"/>
    <property type="match status" value="1"/>
</dbReference>
<dbReference type="CDD" id="cd00158">
    <property type="entry name" value="RHOD"/>
    <property type="match status" value="1"/>
</dbReference>
<sequence>MREAEEYKEGHIPGSINLPLSQLASRYQELDKAGHYYIVCQSGGRSA</sequence>
<name>U2IXX9_9STRE</name>
<dbReference type="InterPro" id="IPR050229">
    <property type="entry name" value="GlpE_sulfurtransferase"/>
</dbReference>
<accession>U2IXX9</accession>
<dbReference type="Gene3D" id="3.40.250.10">
    <property type="entry name" value="Rhodanese-like domain"/>
    <property type="match status" value="1"/>
</dbReference>
<dbReference type="PANTHER" id="PTHR43031">
    <property type="entry name" value="FAD-DEPENDENT OXIDOREDUCTASE"/>
    <property type="match status" value="1"/>
</dbReference>
<dbReference type="HOGENOM" id="CLU_3173906_0_0_9"/>
<evidence type="ECO:0000313" key="2">
    <source>
        <dbReference type="EMBL" id="ERJ78831.1"/>
    </source>
</evidence>
<dbReference type="Proteomes" id="UP000016617">
    <property type="component" value="Unassembled WGS sequence"/>
</dbReference>
<organism evidence="2 3">
    <name type="scientific">Streptococcus sobrinus W1703</name>
    <dbReference type="NCBI Taxonomy" id="1227275"/>
    <lineage>
        <taxon>Bacteria</taxon>
        <taxon>Bacillati</taxon>
        <taxon>Bacillota</taxon>
        <taxon>Bacilli</taxon>
        <taxon>Lactobacillales</taxon>
        <taxon>Streptococcaceae</taxon>
        <taxon>Streptococcus</taxon>
    </lineage>
</organism>
<proteinExistence type="predicted"/>
<gene>
    <name evidence="2" type="ORF">HMPREF1557_00218</name>
</gene>
<dbReference type="AlphaFoldDB" id="U2IXX9"/>
<dbReference type="PROSITE" id="PS50206">
    <property type="entry name" value="RHODANESE_3"/>
    <property type="match status" value="1"/>
</dbReference>
<dbReference type="PANTHER" id="PTHR43031:SF1">
    <property type="entry name" value="PYRIDINE NUCLEOTIDE-DISULPHIDE OXIDOREDUCTASE"/>
    <property type="match status" value="1"/>
</dbReference>